<gene>
    <name evidence="9" type="ORF">NEMBOFW57_010323</name>
</gene>
<organism evidence="9 10">
    <name type="scientific">Staphylotrichum longicolle</name>
    <dbReference type="NCBI Taxonomy" id="669026"/>
    <lineage>
        <taxon>Eukaryota</taxon>
        <taxon>Fungi</taxon>
        <taxon>Dikarya</taxon>
        <taxon>Ascomycota</taxon>
        <taxon>Pezizomycotina</taxon>
        <taxon>Sordariomycetes</taxon>
        <taxon>Sordariomycetidae</taxon>
        <taxon>Sordariales</taxon>
        <taxon>Chaetomiaceae</taxon>
        <taxon>Staphylotrichum</taxon>
    </lineage>
</organism>
<protein>
    <recommendedName>
        <fullName evidence="8">Carboxylic ester hydrolase</fullName>
        <ecNumber evidence="8">3.1.1.-</ecNumber>
    </recommendedName>
</protein>
<dbReference type="Pfam" id="PF07519">
    <property type="entry name" value="Tannase"/>
    <property type="match status" value="1"/>
</dbReference>
<keyword evidence="10" id="KW-1185">Reference proteome</keyword>
<comment type="similarity">
    <text evidence="1 8">Belongs to the tannase family.</text>
</comment>
<evidence type="ECO:0000313" key="10">
    <source>
        <dbReference type="Proteomes" id="UP001197093"/>
    </source>
</evidence>
<evidence type="ECO:0000256" key="6">
    <source>
        <dbReference type="ARBA" id="ARBA00022837"/>
    </source>
</evidence>
<accession>A0AAD4HV63</accession>
<dbReference type="GO" id="GO:0030600">
    <property type="term" value="F:feruloyl esterase activity"/>
    <property type="evidence" value="ECO:0007669"/>
    <property type="project" value="UniProtKB-ARBA"/>
</dbReference>
<evidence type="ECO:0000313" key="9">
    <source>
        <dbReference type="EMBL" id="KAG7283965.1"/>
    </source>
</evidence>
<dbReference type="InterPro" id="IPR029058">
    <property type="entry name" value="AB_hydrolase_fold"/>
</dbReference>
<keyword evidence="7" id="KW-1015">Disulfide bond</keyword>
<keyword evidence="5 8" id="KW-0378">Hydrolase</keyword>
<keyword evidence="2" id="KW-0719">Serine esterase</keyword>
<dbReference type="GO" id="GO:0046872">
    <property type="term" value="F:metal ion binding"/>
    <property type="evidence" value="ECO:0007669"/>
    <property type="project" value="UniProtKB-KW"/>
</dbReference>
<evidence type="ECO:0000256" key="8">
    <source>
        <dbReference type="RuleBase" id="RU361238"/>
    </source>
</evidence>
<name>A0AAD4HV63_9PEZI</name>
<proteinExistence type="inferred from homology"/>
<comment type="caution">
    <text evidence="9">The sequence shown here is derived from an EMBL/GenBank/DDBJ whole genome shotgun (WGS) entry which is preliminary data.</text>
</comment>
<dbReference type="EC" id="3.1.1.-" evidence="8"/>
<evidence type="ECO:0000256" key="1">
    <source>
        <dbReference type="ARBA" id="ARBA00006249"/>
    </source>
</evidence>
<evidence type="ECO:0000256" key="7">
    <source>
        <dbReference type="ARBA" id="ARBA00023157"/>
    </source>
</evidence>
<dbReference type="Gene3D" id="3.40.50.1820">
    <property type="entry name" value="alpha/beta hydrolase"/>
    <property type="match status" value="1"/>
</dbReference>
<dbReference type="Proteomes" id="UP001197093">
    <property type="component" value="Unassembled WGS sequence"/>
</dbReference>
<evidence type="ECO:0000256" key="3">
    <source>
        <dbReference type="ARBA" id="ARBA00022723"/>
    </source>
</evidence>
<keyword evidence="4 8" id="KW-0732">Signal</keyword>
<evidence type="ECO:0000256" key="5">
    <source>
        <dbReference type="ARBA" id="ARBA00022801"/>
    </source>
</evidence>
<keyword evidence="6" id="KW-0106">Calcium</keyword>
<dbReference type="PANTHER" id="PTHR33938">
    <property type="entry name" value="FERULOYL ESTERASE B-RELATED"/>
    <property type="match status" value="1"/>
</dbReference>
<feature type="chain" id="PRO_5041778797" description="Carboxylic ester hydrolase" evidence="8">
    <location>
        <begin position="22"/>
        <end position="555"/>
    </location>
</feature>
<reference evidence="9" key="1">
    <citation type="submission" date="2023-02" db="EMBL/GenBank/DDBJ databases">
        <authorList>
            <person name="Palmer J.M."/>
        </authorList>
    </citation>
    <scope>NUCLEOTIDE SEQUENCE</scope>
    <source>
        <strain evidence="9">FW57</strain>
    </source>
</reference>
<keyword evidence="3" id="KW-0479">Metal-binding</keyword>
<feature type="signal peptide" evidence="8">
    <location>
        <begin position="1"/>
        <end position="21"/>
    </location>
</feature>
<dbReference type="AlphaFoldDB" id="A0AAD4HV63"/>
<sequence>MARSAVLVASTAVLLALNAIASPFGFPHTSERHLRCDRSSFAGILPAGATLEKVAVVRQGGSYGEGAANVAYPTNPTNLPALCAVTVRVKSSSTSSYRFGLFLPNEWNSRFLVVGNGGFAGGINWLDMAAGPRYGMASLSTDTGHSSTSTDTTWARNQPEKKTDWGWRAIHGSTVLGKQLVSAYYSDTSLTYSYYSGCSTGGRQGLKELQTFPDTFDGALIGAPAWWTSHLNTYVTQVGLFNLPATSPKRLATVDISLLADEVTRQCDALDGVRDGIVSSPDTCPLNLTRLLCQPNPNTPNPSKCLTTQQLTTAHNIYNAYLSTKDSSLLYPGLTPSSEEQWWILVNGTEPSAFGIGYARDFLFDDPSWDWHTFDESVVAYAEAHDPGGATADDYAAMARVRERGGKVVLYHGLADGLVPTRGSEVFYNRTVAALGRDGVDEFMRMFLVPGMQHCWGTAVDAPWNLGGAFQAGVMGSGVWSVPGFEDAEHDALMALVEWVEGGKAVESIVATTWRSSMDPTSGVKRQRPVCAWPKRAVWDGKGDVDDAASWRCSS</sequence>
<evidence type="ECO:0000256" key="4">
    <source>
        <dbReference type="ARBA" id="ARBA00022729"/>
    </source>
</evidence>
<dbReference type="SUPFAM" id="SSF53474">
    <property type="entry name" value="alpha/beta-Hydrolases"/>
    <property type="match status" value="1"/>
</dbReference>
<dbReference type="InterPro" id="IPR011118">
    <property type="entry name" value="Tannase/feruloyl_esterase"/>
</dbReference>
<evidence type="ECO:0000256" key="2">
    <source>
        <dbReference type="ARBA" id="ARBA00022487"/>
    </source>
</evidence>
<dbReference type="EMBL" id="JAHCVI010000006">
    <property type="protein sequence ID" value="KAG7283965.1"/>
    <property type="molecule type" value="Genomic_DNA"/>
</dbReference>
<dbReference type="PANTHER" id="PTHR33938:SF2">
    <property type="entry name" value="CARBOXYLIC ESTER HYDROLASE"/>
    <property type="match status" value="1"/>
</dbReference>